<organism evidence="1 2">
    <name type="scientific">Chaetoceros tenuissimus</name>
    <dbReference type="NCBI Taxonomy" id="426638"/>
    <lineage>
        <taxon>Eukaryota</taxon>
        <taxon>Sar</taxon>
        <taxon>Stramenopiles</taxon>
        <taxon>Ochrophyta</taxon>
        <taxon>Bacillariophyta</taxon>
        <taxon>Coscinodiscophyceae</taxon>
        <taxon>Chaetocerotophycidae</taxon>
        <taxon>Chaetocerotales</taxon>
        <taxon>Chaetocerotaceae</taxon>
        <taxon>Chaetoceros</taxon>
    </lineage>
</organism>
<sequence>MHDEQRVHLDDRIWYNIFSYFGNEYGKSRHVNLKQYRPAHLFRAFSLVSKEDRDRLIDYTRRVPQKLFFRRTNSKLLYWFCNSRVKLEFIDFYGQIKNHNDFALLLMILETCNTTSLKTLKLNLNWSSSSSKEISNQTLEKIKDSTRELVNIDMFSSSWNDLVRNFLLEHASTITSLDISVSSDQLKIPFFTERDGNKSLIHNLTINVQKGSILDITPMLNDITKMSNLKKLCLIAGFTDNIERIHLESRTVEEIDIRECRSDFIIESCNCPSLKVLHGKMIPRRRWKVGYNGPLASPPLTRNEVRDLIKNGEYIDFDDSFYGHHTIQYNVHDRGFLGMNVPKSCTVKIDMLNYD</sequence>
<name>A0AAD3D6C6_9STRA</name>
<comment type="caution">
    <text evidence="1">The sequence shown here is derived from an EMBL/GenBank/DDBJ whole genome shotgun (WGS) entry which is preliminary data.</text>
</comment>
<dbReference type="EMBL" id="BLLK01000058">
    <property type="protein sequence ID" value="GFH57516.1"/>
    <property type="molecule type" value="Genomic_DNA"/>
</dbReference>
<evidence type="ECO:0000313" key="2">
    <source>
        <dbReference type="Proteomes" id="UP001054902"/>
    </source>
</evidence>
<accession>A0AAD3D6C6</accession>
<proteinExistence type="predicted"/>
<gene>
    <name evidence="1" type="ORF">CTEN210_13992</name>
</gene>
<dbReference type="AlphaFoldDB" id="A0AAD3D6C6"/>
<protein>
    <submittedName>
        <fullName evidence="1">Uncharacterized protein</fullName>
    </submittedName>
</protein>
<reference evidence="1 2" key="1">
    <citation type="journal article" date="2021" name="Sci. Rep.">
        <title>The genome of the diatom Chaetoceros tenuissimus carries an ancient integrated fragment of an extant virus.</title>
        <authorList>
            <person name="Hongo Y."/>
            <person name="Kimura K."/>
            <person name="Takaki Y."/>
            <person name="Yoshida Y."/>
            <person name="Baba S."/>
            <person name="Kobayashi G."/>
            <person name="Nagasaki K."/>
            <person name="Hano T."/>
            <person name="Tomaru Y."/>
        </authorList>
    </citation>
    <scope>NUCLEOTIDE SEQUENCE [LARGE SCALE GENOMIC DNA]</scope>
    <source>
        <strain evidence="1 2">NIES-3715</strain>
    </source>
</reference>
<dbReference type="Proteomes" id="UP001054902">
    <property type="component" value="Unassembled WGS sequence"/>
</dbReference>
<evidence type="ECO:0000313" key="1">
    <source>
        <dbReference type="EMBL" id="GFH57516.1"/>
    </source>
</evidence>
<keyword evidence="2" id="KW-1185">Reference proteome</keyword>